<evidence type="ECO:0008006" key="4">
    <source>
        <dbReference type="Google" id="ProtNLM"/>
    </source>
</evidence>
<accession>A0ABQ4LS42</accession>
<keyword evidence="3" id="KW-1185">Reference proteome</keyword>
<keyword evidence="1" id="KW-0812">Transmembrane</keyword>
<feature type="transmembrane region" description="Helical" evidence="1">
    <location>
        <begin position="7"/>
        <end position="27"/>
    </location>
</feature>
<keyword evidence="1" id="KW-1133">Transmembrane helix</keyword>
<feature type="transmembrane region" description="Helical" evidence="1">
    <location>
        <begin position="47"/>
        <end position="69"/>
    </location>
</feature>
<dbReference type="EMBL" id="BORW01000002">
    <property type="protein sequence ID" value="GIO66082.1"/>
    <property type="molecule type" value="Genomic_DNA"/>
</dbReference>
<proteinExistence type="predicted"/>
<dbReference type="SUPFAM" id="SSF48317">
    <property type="entry name" value="Acid phosphatase/Vanadium-dependent haloperoxidase"/>
    <property type="match status" value="1"/>
</dbReference>
<reference evidence="2 3" key="1">
    <citation type="submission" date="2021-03" db="EMBL/GenBank/DDBJ databases">
        <title>Antimicrobial resistance genes in bacteria isolated from Japanese honey, and their potential for conferring macrolide and lincosamide resistance in the American foulbrood pathogen Paenibacillus larvae.</title>
        <authorList>
            <person name="Okamoto M."/>
            <person name="Kumagai M."/>
            <person name="Kanamori H."/>
            <person name="Takamatsu D."/>
        </authorList>
    </citation>
    <scope>NUCLEOTIDE SEQUENCE [LARGE SCALE GENOMIC DNA]</scope>
    <source>
        <strain evidence="2 3">J21TS3</strain>
    </source>
</reference>
<dbReference type="Proteomes" id="UP000680638">
    <property type="component" value="Unassembled WGS sequence"/>
</dbReference>
<organism evidence="2 3">
    <name type="scientific">Paenibacillus cookii</name>
    <dbReference type="NCBI Taxonomy" id="157839"/>
    <lineage>
        <taxon>Bacteria</taxon>
        <taxon>Bacillati</taxon>
        <taxon>Bacillota</taxon>
        <taxon>Bacilli</taxon>
        <taxon>Bacillales</taxon>
        <taxon>Paenibacillaceae</taxon>
        <taxon>Paenibacillus</taxon>
    </lineage>
</organism>
<evidence type="ECO:0000256" key="1">
    <source>
        <dbReference type="SAM" id="Phobius"/>
    </source>
</evidence>
<protein>
    <recommendedName>
        <fullName evidence="4">Inositol phosphorylceramide synthase</fullName>
    </recommendedName>
</protein>
<evidence type="ECO:0000313" key="2">
    <source>
        <dbReference type="EMBL" id="GIO66082.1"/>
    </source>
</evidence>
<keyword evidence="1" id="KW-0472">Membrane</keyword>
<evidence type="ECO:0000313" key="3">
    <source>
        <dbReference type="Proteomes" id="UP000680638"/>
    </source>
</evidence>
<dbReference type="InterPro" id="IPR036938">
    <property type="entry name" value="PAP2/HPO_sf"/>
</dbReference>
<feature type="transmembrane region" description="Helical" evidence="1">
    <location>
        <begin position="76"/>
        <end position="98"/>
    </location>
</feature>
<sequence length="211" mass="23951">MNKKLAAYLPLGWLLAIPVLNVFYGLLNHGGADTAQLITEWDRRIPFMPVFIIPYLIWYPYVFLMFVVFFKKDRRVYYRSLTLTCIGLAVCYGCFYLFQTTLQRPEIGEGGVLNALVGFVYATDAPYNCFPSIHVLTSHIVLKAAFQCNPGKRLKIAAFVVSWMIIASTLLVKQHVLADVAGGILLSELLYYGIGRNLFKDEKKERAAYEC</sequence>
<comment type="caution">
    <text evidence="2">The sequence shown here is derived from an EMBL/GenBank/DDBJ whole genome shotgun (WGS) entry which is preliminary data.</text>
</comment>
<gene>
    <name evidence="2" type="ORF">J21TS3_09030</name>
</gene>
<name>A0ABQ4LS42_9BACL</name>
<dbReference type="RefSeq" id="WP_052147008.1">
    <property type="nucleotide sequence ID" value="NZ_BORW01000002.1"/>
</dbReference>